<feature type="domain" description="Cadherin" evidence="14">
    <location>
        <begin position="324"/>
        <end position="429"/>
    </location>
</feature>
<dbReference type="SMART" id="SM00112">
    <property type="entry name" value="CA"/>
    <property type="match status" value="15"/>
</dbReference>
<dbReference type="GO" id="GO:0007156">
    <property type="term" value="P:homophilic cell adhesion via plasma membrane adhesion molecules"/>
    <property type="evidence" value="ECO:0007669"/>
    <property type="project" value="InterPro"/>
</dbReference>
<feature type="domain" description="Cadherin" evidence="14">
    <location>
        <begin position="430"/>
        <end position="538"/>
    </location>
</feature>
<feature type="transmembrane region" description="Helical" evidence="13">
    <location>
        <begin position="1714"/>
        <end position="1737"/>
    </location>
</feature>
<evidence type="ECO:0000256" key="10">
    <source>
        <dbReference type="ARBA" id="ARBA00023136"/>
    </source>
</evidence>
<keyword evidence="16" id="KW-1185">Reference proteome</keyword>
<dbReference type="GO" id="GO:0009653">
    <property type="term" value="P:anatomical structure morphogenesis"/>
    <property type="evidence" value="ECO:0007669"/>
    <property type="project" value="UniProtKB-ARBA"/>
</dbReference>
<dbReference type="InterPro" id="IPR050174">
    <property type="entry name" value="Protocadherin/Cadherin-CA"/>
</dbReference>
<keyword evidence="3" id="KW-1003">Cell membrane</keyword>
<evidence type="ECO:0000256" key="8">
    <source>
        <dbReference type="ARBA" id="ARBA00022889"/>
    </source>
</evidence>
<feature type="domain" description="Cadherin" evidence="14">
    <location>
        <begin position="1265"/>
        <end position="1372"/>
    </location>
</feature>
<keyword evidence="4 13" id="KW-0812">Transmembrane</keyword>
<proteinExistence type="predicted"/>
<keyword evidence="8" id="KW-0130">Cell adhesion</keyword>
<keyword evidence="6" id="KW-0677">Repeat</keyword>
<feature type="domain" description="Cadherin" evidence="14">
    <location>
        <begin position="642"/>
        <end position="749"/>
    </location>
</feature>
<evidence type="ECO:0000313" key="16">
    <source>
        <dbReference type="Proteomes" id="UP000472271"/>
    </source>
</evidence>
<dbReference type="CDD" id="cd11304">
    <property type="entry name" value="Cadherin_repeat"/>
    <property type="match status" value="15"/>
</dbReference>
<dbReference type="FunFam" id="2.60.40.60:FF:000002">
    <property type="entry name" value="Protocadherin alpha 2"/>
    <property type="match status" value="3"/>
</dbReference>
<keyword evidence="10 13" id="KW-0472">Membrane</keyword>
<dbReference type="Proteomes" id="UP000472271">
    <property type="component" value="Chromosome 10"/>
</dbReference>
<feature type="domain" description="Cadherin" evidence="14">
    <location>
        <begin position="1157"/>
        <end position="1264"/>
    </location>
</feature>
<reference evidence="15" key="3">
    <citation type="submission" date="2025-09" db="UniProtKB">
        <authorList>
            <consortium name="Ensembl"/>
        </authorList>
    </citation>
    <scope>IDENTIFICATION</scope>
</reference>
<dbReference type="PRINTS" id="PR00205">
    <property type="entry name" value="CADHERIN"/>
</dbReference>
<evidence type="ECO:0000256" key="13">
    <source>
        <dbReference type="SAM" id="Phobius"/>
    </source>
</evidence>
<dbReference type="Pfam" id="PF08266">
    <property type="entry name" value="Cadherin_2"/>
    <property type="match status" value="2"/>
</dbReference>
<dbReference type="GO" id="GO:0005886">
    <property type="term" value="C:plasma membrane"/>
    <property type="evidence" value="ECO:0007669"/>
    <property type="project" value="UniProtKB-SubCell"/>
</dbReference>
<evidence type="ECO:0000256" key="3">
    <source>
        <dbReference type="ARBA" id="ARBA00022475"/>
    </source>
</evidence>
<feature type="domain" description="Cadherin" evidence="14">
    <location>
        <begin position="1050"/>
        <end position="1156"/>
    </location>
</feature>
<evidence type="ECO:0000256" key="7">
    <source>
        <dbReference type="ARBA" id="ARBA00022837"/>
    </source>
</evidence>
<dbReference type="FunFam" id="2.60.40.60:FF:000129">
    <property type="entry name" value="protocadherin alpha-C2 isoform X1"/>
    <property type="match status" value="3"/>
</dbReference>
<dbReference type="FunFam" id="2.60.40.60:FF:000006">
    <property type="entry name" value="Protocadherin alpha 2"/>
    <property type="match status" value="1"/>
</dbReference>
<keyword evidence="9 13" id="KW-1133">Transmembrane helix</keyword>
<feature type="domain" description="Cadherin" evidence="14">
    <location>
        <begin position="979"/>
        <end position="1053"/>
    </location>
</feature>
<dbReference type="Ensembl" id="ENSSORT00005005872.1">
    <property type="protein sequence ID" value="ENSSORP00005005630.1"/>
    <property type="gene ID" value="ENSSORG00005003411.1"/>
</dbReference>
<keyword evidence="7 12" id="KW-0106">Calcium</keyword>
<feature type="domain" description="Cadherin" evidence="14">
    <location>
        <begin position="1479"/>
        <end position="1587"/>
    </location>
</feature>
<evidence type="ECO:0000256" key="1">
    <source>
        <dbReference type="ARBA" id="ARBA00003436"/>
    </source>
</evidence>
<dbReference type="Pfam" id="PF16492">
    <property type="entry name" value="Cadherin_C_2"/>
    <property type="match status" value="1"/>
</dbReference>
<reference evidence="15" key="2">
    <citation type="submission" date="2025-08" db="UniProtKB">
        <authorList>
            <consortium name="Ensembl"/>
        </authorList>
    </citation>
    <scope>IDENTIFICATION</scope>
</reference>
<feature type="domain" description="Cadherin" evidence="14">
    <location>
        <begin position="1602"/>
        <end position="1706"/>
    </location>
</feature>
<evidence type="ECO:0000256" key="12">
    <source>
        <dbReference type="PROSITE-ProRule" id="PRU00043"/>
    </source>
</evidence>
<feature type="domain" description="Cadherin" evidence="14">
    <location>
        <begin position="216"/>
        <end position="323"/>
    </location>
</feature>
<sequence length="1808" mass="200314">MKCCGVSCARKNSFVRNKLQILRACWIRMGIETKSLMRDYSWIVFYLALLLLFGRPVSAQIRYSVPEEVKDGTVVGNVAKDLGLDIGSLSDRRFRVVSGTKDAIFEVNPDDGALYVHNHIDREERFQLHSARDPDAGINSIRTYTLTSNEHFEINIRQTDADKIPFLVLKKSLDRERKSKLNLLVTALDGGKPQRSGTLNVSILVLDINDNRPVFSQDVYEITIKENVPVGTSIFKINASDPDEGINGEIEYNLGQTLKQKVYDIYKVEKLTGEILVKGNVDYEENDIYELDIEASDKGTPPMTGECRVIIKIIDVNDNAPEIEVTSLSNTVSEDSKPGTVTSLISVTDKDSGVNGKIIVQITNDVPFELKPSYKENTYSIVTKGLLDREKVSFYEITIKATDCGEPPLSTFKTLSIQISDVNDNSPRFQQSPLEFYLTENNVAGQSILSVSATDDDLDNNAVISYHIARDGSQNDIMSFLNINSDNGHITALKSFDFETLKKFQFQVVATDSGTPSLSNNVTVNVFILDQNDNAPVILYPLSSNGSAEGRFQLHSARDPDAGINSIRTYTLTSNEHFEINIRQRDSNKIPFLVLKKSLDREQINKHTLLVTAVDGGKPPRSGTLNVSIIVLDSNDNKPIFSQEIYQIAIQENVPVGTSIFRMNATDSDEGSYGEIDYSLGKTLMREVYDIFELDNLSGEIRVKGSVNYEETDLYELDVEASDKGTPPLTGECRVIIKIIDVNDNAPEIEVTSQSNTVSEDSKPGTVISLISVTDKDSGVNGKIILHITNDVPFELKPSYKENTYSIVTKGLLDREKVSFYEITIKATDCGEPSLSTFKTLNIQISDVNDNSPHFRQNPLEFYLIENNVAGQSILSVSATDDDLDNNAVISYHIARDGSQKDIMSFLNINSDNGHITALKSFDFETLKTFQFQVVATDSGTPSLSNNVTVNVFILDQNDNAPVILYPLSSNGSAEGVEEIPRNVNAGHLVTKVRAYDADIGYNGWLLFSLQEVTDHSLFGLDRYTGQIRTLRSFTETDEAEHKLVILVKDNGNIRYSVPEEVKDGTVVGNVAKDLGLDIGSLGDRRFRVVSGTKDAIFEVNPDNGALYVHNHIDREELCQGSGTCLMELKILVENPLEIHYVVVEITDVNDHSPSFPESEQTFEISEHTSPGKRFQLHSARDPDAGINSIRTYTLTSNEHFEINIRQRDSSKIPFLVLKKSLDREQINKHTLLVTAVDGGKPPRSGTLNVSIIVLDSNDNKPIFSQEVYQIAIQENVPVGTSIFRMNATDSDEGSNGEIEYSLGKTLMRDVYDIFELDKISGDIRVKNSVNYEETDLYELDVEASDKGTPPETGECRVIIKIIDVNDNAPEIEVTSLSNIVSEDSKPGTVISLISVTDKDSGVNGKIILHITNDVPFELKPSYKENTYSIVTKGLLDREKVSFYEITIKATDCGEPSLSTFKTLNIQISDVNDNSPRFQQSPLEFYLIENNVAGQSILSVSATDDDLDNNAVISYHIARDGSQNDIMSFLNINSDNGHITALKSFDFETLKKFQFQVVATDSGTPSLSNNVTVNVFILDQNDNAPVILYPLSSNGSAEGVEEIPRNVNAGHLVTKVRAYDADIGYNGWLLFSLQEVTDHSLFGLDRYTGQIRTLRSFTETDEAEHKLVILVKDNGNVSLSATATVVVKVVEPKEAFAASDVKSPAKDDDSNVTFYLMITLGSVSALFIISIIVLIAMQCSKTTDYTSKYLEDKNYDGTLCHSIQYRSGDKRYMLVGPRMSIGSTIVPGSNANTLVLPDRRKASGEVRL</sequence>
<evidence type="ECO:0000256" key="2">
    <source>
        <dbReference type="ARBA" id="ARBA00004251"/>
    </source>
</evidence>
<dbReference type="InterPro" id="IPR013164">
    <property type="entry name" value="Cadherin_N"/>
</dbReference>
<dbReference type="Pfam" id="PF00028">
    <property type="entry name" value="Cadherin"/>
    <property type="match status" value="13"/>
</dbReference>
<reference evidence="15" key="1">
    <citation type="submission" date="2019-06" db="EMBL/GenBank/DDBJ databases">
        <authorList>
            <consortium name="Wellcome Sanger Institute Data Sharing"/>
        </authorList>
    </citation>
    <scope>NUCLEOTIDE SEQUENCE [LARGE SCALE GENOMIC DNA]</scope>
</reference>
<dbReference type="PANTHER" id="PTHR24028">
    <property type="entry name" value="CADHERIN-87A"/>
    <property type="match status" value="1"/>
</dbReference>
<dbReference type="PANTHER" id="PTHR24028:SF337">
    <property type="entry name" value="PROTOCADHERIN 2 ALPHA A 3 PRECURSOR-RELATED"/>
    <property type="match status" value="1"/>
</dbReference>
<evidence type="ECO:0000256" key="6">
    <source>
        <dbReference type="ARBA" id="ARBA00022737"/>
    </source>
</evidence>
<evidence type="ECO:0000256" key="5">
    <source>
        <dbReference type="ARBA" id="ARBA00022729"/>
    </source>
</evidence>
<comment type="function">
    <text evidence="1">Potential calcium-dependent cell-adhesion protein. May be involved in the establishment and maintenance of specific neuronal connections in the brain.</text>
</comment>
<evidence type="ECO:0000256" key="11">
    <source>
        <dbReference type="ARBA" id="ARBA00023180"/>
    </source>
</evidence>
<comment type="subcellular location">
    <subcellularLocation>
        <location evidence="2">Cell membrane</location>
        <topology evidence="2">Single-pass type I membrane protein</topology>
    </subcellularLocation>
</comment>
<dbReference type="InterPro" id="IPR015919">
    <property type="entry name" value="Cadherin-like_sf"/>
</dbReference>
<feature type="domain" description="Cadherin" evidence="14">
    <location>
        <begin position="856"/>
        <end position="964"/>
    </location>
</feature>
<feature type="domain" description="Cadherin" evidence="14">
    <location>
        <begin position="750"/>
        <end position="855"/>
    </location>
</feature>
<dbReference type="InterPro" id="IPR020894">
    <property type="entry name" value="Cadherin_CS"/>
</dbReference>
<feature type="domain" description="Cadherin" evidence="14">
    <location>
        <begin position="556"/>
        <end position="641"/>
    </location>
</feature>
<dbReference type="FunFam" id="2.60.40.60:FF:000398">
    <property type="entry name" value="Protocadherin cluster 1 gamma 26a"/>
    <property type="match status" value="1"/>
</dbReference>
<dbReference type="FunFam" id="2.60.40.60:FF:000396">
    <property type="entry name" value="Protocadherin gamma subfamily C, 4"/>
    <property type="match status" value="3"/>
</dbReference>
<dbReference type="PROSITE" id="PS00232">
    <property type="entry name" value="CADHERIN_1"/>
    <property type="match status" value="10"/>
</dbReference>
<dbReference type="InterPro" id="IPR032455">
    <property type="entry name" value="Cadherin_C"/>
</dbReference>
<keyword evidence="11" id="KW-0325">Glycoprotein</keyword>
<protein>
    <submittedName>
        <fullName evidence="15">Si:ch73-379j16.2</fullName>
    </submittedName>
</protein>
<dbReference type="SUPFAM" id="SSF49313">
    <property type="entry name" value="Cadherin-like"/>
    <property type="match status" value="16"/>
</dbReference>
<dbReference type="FunFam" id="2.60.40.60:FF:000007">
    <property type="entry name" value="Protocadherin alpha 2"/>
    <property type="match status" value="3"/>
</dbReference>
<dbReference type="GO" id="GO:0005509">
    <property type="term" value="F:calcium ion binding"/>
    <property type="evidence" value="ECO:0007669"/>
    <property type="project" value="UniProtKB-UniRule"/>
</dbReference>
<dbReference type="InParanoid" id="A0A672YM05"/>
<feature type="domain" description="Cadherin" evidence="14">
    <location>
        <begin position="130"/>
        <end position="215"/>
    </location>
</feature>
<accession>A0A672YM05</accession>
<dbReference type="Gene3D" id="2.60.40.60">
    <property type="entry name" value="Cadherins"/>
    <property type="match status" value="16"/>
</dbReference>
<dbReference type="FunFam" id="2.60.40.60:FF:000004">
    <property type="entry name" value="Protocadherin 1 gamma 2"/>
    <property type="match status" value="1"/>
</dbReference>
<evidence type="ECO:0000256" key="4">
    <source>
        <dbReference type="ARBA" id="ARBA00022692"/>
    </source>
</evidence>
<dbReference type="PROSITE" id="PS50268">
    <property type="entry name" value="CADHERIN_2"/>
    <property type="match status" value="15"/>
</dbReference>
<keyword evidence="5" id="KW-0732">Signal</keyword>
<evidence type="ECO:0000313" key="15">
    <source>
        <dbReference type="Ensembl" id="ENSSORP00005005630.1"/>
    </source>
</evidence>
<dbReference type="InterPro" id="IPR002126">
    <property type="entry name" value="Cadherin-like_dom"/>
</dbReference>
<organism evidence="15 16">
    <name type="scientific">Sphaeramia orbicularis</name>
    <name type="common">orbiculate cardinalfish</name>
    <dbReference type="NCBI Taxonomy" id="375764"/>
    <lineage>
        <taxon>Eukaryota</taxon>
        <taxon>Metazoa</taxon>
        <taxon>Chordata</taxon>
        <taxon>Craniata</taxon>
        <taxon>Vertebrata</taxon>
        <taxon>Euteleostomi</taxon>
        <taxon>Actinopterygii</taxon>
        <taxon>Neopterygii</taxon>
        <taxon>Teleostei</taxon>
        <taxon>Neoteleostei</taxon>
        <taxon>Acanthomorphata</taxon>
        <taxon>Gobiaria</taxon>
        <taxon>Kurtiformes</taxon>
        <taxon>Apogonoidei</taxon>
        <taxon>Apogonidae</taxon>
        <taxon>Apogoninae</taxon>
        <taxon>Sphaeramia</taxon>
    </lineage>
</organism>
<feature type="domain" description="Cadherin" evidence="14">
    <location>
        <begin position="1373"/>
        <end position="1478"/>
    </location>
</feature>
<evidence type="ECO:0000259" key="14">
    <source>
        <dbReference type="PROSITE" id="PS50268"/>
    </source>
</evidence>
<evidence type="ECO:0000256" key="9">
    <source>
        <dbReference type="ARBA" id="ARBA00022989"/>
    </source>
</evidence>
<name>A0A672YM05_9TELE</name>